<proteinExistence type="predicted"/>
<feature type="region of interest" description="Disordered" evidence="1">
    <location>
        <begin position="166"/>
        <end position="185"/>
    </location>
</feature>
<dbReference type="Proteomes" id="UP000291525">
    <property type="component" value="Unassembled WGS sequence"/>
</dbReference>
<feature type="compositionally biased region" description="Basic residues" evidence="1">
    <location>
        <begin position="176"/>
        <end position="185"/>
    </location>
</feature>
<gene>
    <name evidence="2" type="ORF">EXW74_04280</name>
</gene>
<keyword evidence="2" id="KW-0378">Hydrolase</keyword>
<dbReference type="InterPro" id="IPR023292">
    <property type="entry name" value="NTP_PyroPHydrolase-like_dom_sf"/>
</dbReference>
<dbReference type="EMBL" id="SHGT01000018">
    <property type="protein sequence ID" value="TAA13606.1"/>
    <property type="molecule type" value="Genomic_DNA"/>
</dbReference>
<name>A0A4Q8L2S9_9STRE</name>
<evidence type="ECO:0000313" key="3">
    <source>
        <dbReference type="Proteomes" id="UP000291525"/>
    </source>
</evidence>
<reference evidence="2 3" key="1">
    <citation type="submission" date="2019-02" db="EMBL/GenBank/DDBJ databases">
        <title>First genome of the species Streptococcus parasuis.</title>
        <authorList>
            <person name="Stevens M.J.A."/>
            <person name="Stephan R."/>
        </authorList>
    </citation>
    <scope>NUCLEOTIDE SEQUENCE [LARGE SCALE GENOMIC DNA]</scope>
    <source>
        <strain evidence="2 3">4253</strain>
    </source>
</reference>
<organism evidence="2 3">
    <name type="scientific">Streptococcus parasuis</name>
    <dbReference type="NCBI Taxonomy" id="1501662"/>
    <lineage>
        <taxon>Bacteria</taxon>
        <taxon>Bacillati</taxon>
        <taxon>Bacillota</taxon>
        <taxon>Bacilli</taxon>
        <taxon>Lactobacillales</taxon>
        <taxon>Streptococcaceae</taxon>
        <taxon>Streptococcus</taxon>
    </lineage>
</organism>
<dbReference type="OrthoDB" id="9810101at2"/>
<dbReference type="GO" id="GO:0016787">
    <property type="term" value="F:hydrolase activity"/>
    <property type="evidence" value="ECO:0007669"/>
    <property type="project" value="UniProtKB-KW"/>
</dbReference>
<sequence>MFKSKDQHFNRVKEFHHMMDGQTQEFPKEYDSETAVFRAGFKIEEIVEFVHASSQNESGFREGIERLHSELDKAAAKVEGKKEAKVSLHDQVDALLDLLYFTYGSFVLMGVDPEPIFQLVHEANMGKRFPDGRAHFDPVTHKILKPNNWEEHFAPERKIEVQLKRQMKEAGQKLASHNKKTSSSN</sequence>
<dbReference type="AlphaFoldDB" id="A0A4Q8L2S9"/>
<dbReference type="InterPro" id="IPR021130">
    <property type="entry name" value="PRib-ATP_PPHydrolase-like"/>
</dbReference>
<protein>
    <submittedName>
        <fullName evidence="2">HAD family hydrolase</fullName>
    </submittedName>
</protein>
<evidence type="ECO:0000313" key="2">
    <source>
        <dbReference type="EMBL" id="TAA13606.1"/>
    </source>
</evidence>
<dbReference type="Gene3D" id="1.10.3420.10">
    <property type="entry name" value="putative ntp pyrophosphohydrolase like domain"/>
    <property type="match status" value="1"/>
</dbReference>
<dbReference type="Pfam" id="PF01503">
    <property type="entry name" value="PRA-PH"/>
    <property type="match status" value="1"/>
</dbReference>
<evidence type="ECO:0000256" key="1">
    <source>
        <dbReference type="SAM" id="MobiDB-lite"/>
    </source>
</evidence>
<accession>A0A4Q8L2S9</accession>
<comment type="caution">
    <text evidence="2">The sequence shown here is derived from an EMBL/GenBank/DDBJ whole genome shotgun (WGS) entry which is preliminary data.</text>
</comment>